<feature type="region of interest" description="Disordered" evidence="1">
    <location>
        <begin position="379"/>
        <end position="404"/>
    </location>
</feature>
<dbReference type="EMBL" id="ML014173">
    <property type="protein sequence ID" value="RKP01417.1"/>
    <property type="molecule type" value="Genomic_DNA"/>
</dbReference>
<gene>
    <name evidence="3" type="ORF">CXG81DRAFT_25911</name>
</gene>
<evidence type="ECO:0000256" key="1">
    <source>
        <dbReference type="SAM" id="MobiDB-lite"/>
    </source>
</evidence>
<proteinExistence type="predicted"/>
<keyword evidence="4" id="KW-1185">Reference proteome</keyword>
<dbReference type="SUPFAM" id="SSF51735">
    <property type="entry name" value="NAD(P)-binding Rossmann-fold domains"/>
    <property type="match status" value="1"/>
</dbReference>
<dbReference type="OrthoDB" id="10254221at2759"/>
<dbReference type="Gene3D" id="3.40.50.720">
    <property type="entry name" value="NAD(P)-binding Rossmann-like Domain"/>
    <property type="match status" value="1"/>
</dbReference>
<evidence type="ECO:0000313" key="4">
    <source>
        <dbReference type="Proteomes" id="UP000274922"/>
    </source>
</evidence>
<dbReference type="Pfam" id="PF05368">
    <property type="entry name" value="NmrA"/>
    <property type="match status" value="1"/>
</dbReference>
<evidence type="ECO:0000313" key="3">
    <source>
        <dbReference type="EMBL" id="RKP01417.1"/>
    </source>
</evidence>
<reference evidence="4" key="1">
    <citation type="journal article" date="2018" name="Nat. Microbiol.">
        <title>Leveraging single-cell genomics to expand the fungal tree of life.</title>
        <authorList>
            <person name="Ahrendt S.R."/>
            <person name="Quandt C.A."/>
            <person name="Ciobanu D."/>
            <person name="Clum A."/>
            <person name="Salamov A."/>
            <person name="Andreopoulos B."/>
            <person name="Cheng J.F."/>
            <person name="Woyke T."/>
            <person name="Pelin A."/>
            <person name="Henrissat B."/>
            <person name="Reynolds N.K."/>
            <person name="Benny G.L."/>
            <person name="Smith M.E."/>
            <person name="James T.Y."/>
            <person name="Grigoriev I.V."/>
        </authorList>
    </citation>
    <scope>NUCLEOTIDE SEQUENCE [LARGE SCALE GENOMIC DNA]</scope>
    <source>
        <strain evidence="4">ATCC 52028</strain>
    </source>
</reference>
<sequence length="404" mass="43838">MFTDALPNLLILGAAGHVGSALVQSLNTLYRDRVNIIGAVHSQVDAQHLRSSCAMVAEYDWDKIDTLAELFSGSDLAAAGSTSQRIDYVFIVPSHDENRVEQVERLMDCAIAHGHVRYVILLSLIGTNSRAGTFASQFKDMETCVEESGIPYTFLQCALFQHLFLMCAPQLAQELPTIALPLGMGGFAPVHTSDVASVASVLLSDPAAHRYQRYQITGPEVLTGVMIAGKAAEGLGLPVRFQSITSDEARQQLEQLGFCDAFIDGQLELYDLIRDGFFAHVSPDVGRLTYFRGATLVEFFREHRGYFLAYDASGGGGAADPDPPSTQPSQRERRRDLANDGPAAETHVGSKPNMRSHAVTALIPGHLVLCDGQGTLRNKRVPVQGNGRAQYRPSRPRAAAVSKL</sequence>
<accession>A0A4P9X824</accession>
<dbReference type="PANTHER" id="PTHR43162">
    <property type="match status" value="1"/>
</dbReference>
<organism evidence="3 4">
    <name type="scientific">Caulochytrium protostelioides</name>
    <dbReference type="NCBI Taxonomy" id="1555241"/>
    <lineage>
        <taxon>Eukaryota</taxon>
        <taxon>Fungi</taxon>
        <taxon>Fungi incertae sedis</taxon>
        <taxon>Chytridiomycota</taxon>
        <taxon>Chytridiomycota incertae sedis</taxon>
        <taxon>Chytridiomycetes</taxon>
        <taxon>Caulochytriales</taxon>
        <taxon>Caulochytriaceae</taxon>
        <taxon>Caulochytrium</taxon>
    </lineage>
</organism>
<feature type="region of interest" description="Disordered" evidence="1">
    <location>
        <begin position="314"/>
        <end position="355"/>
    </location>
</feature>
<protein>
    <recommendedName>
        <fullName evidence="2">NmrA-like domain-containing protein</fullName>
    </recommendedName>
</protein>
<evidence type="ECO:0000259" key="2">
    <source>
        <dbReference type="Pfam" id="PF05368"/>
    </source>
</evidence>
<dbReference type="AlphaFoldDB" id="A0A4P9X824"/>
<feature type="domain" description="NmrA-like" evidence="2">
    <location>
        <begin position="9"/>
        <end position="252"/>
    </location>
</feature>
<dbReference type="InterPro" id="IPR036291">
    <property type="entry name" value="NAD(P)-bd_dom_sf"/>
</dbReference>
<dbReference type="InterPro" id="IPR008030">
    <property type="entry name" value="NmrA-like"/>
</dbReference>
<dbReference type="STRING" id="1555241.A0A4P9X824"/>
<dbReference type="Proteomes" id="UP000274922">
    <property type="component" value="Unassembled WGS sequence"/>
</dbReference>
<dbReference type="PANTHER" id="PTHR43162:SF1">
    <property type="entry name" value="PRESTALK A DIFFERENTIATION PROTEIN A"/>
    <property type="match status" value="1"/>
</dbReference>
<dbReference type="Gene3D" id="3.90.25.10">
    <property type="entry name" value="UDP-galactose 4-epimerase, domain 1"/>
    <property type="match status" value="1"/>
</dbReference>
<dbReference type="InterPro" id="IPR051604">
    <property type="entry name" value="Ergot_Alk_Oxidoreductase"/>
</dbReference>
<name>A0A4P9X824_9FUNG</name>